<accession>A0ACC0Q4T8</accession>
<comment type="caution">
    <text evidence="1">The sequence shown here is derived from an EMBL/GenBank/DDBJ whole genome shotgun (WGS) entry which is preliminary data.</text>
</comment>
<organism evidence="1 2">
    <name type="scientific">Rhododendron molle</name>
    <name type="common">Chinese azalea</name>
    <name type="synonym">Azalea mollis</name>
    <dbReference type="NCBI Taxonomy" id="49168"/>
    <lineage>
        <taxon>Eukaryota</taxon>
        <taxon>Viridiplantae</taxon>
        <taxon>Streptophyta</taxon>
        <taxon>Embryophyta</taxon>
        <taxon>Tracheophyta</taxon>
        <taxon>Spermatophyta</taxon>
        <taxon>Magnoliopsida</taxon>
        <taxon>eudicotyledons</taxon>
        <taxon>Gunneridae</taxon>
        <taxon>Pentapetalae</taxon>
        <taxon>asterids</taxon>
        <taxon>Ericales</taxon>
        <taxon>Ericaceae</taxon>
        <taxon>Ericoideae</taxon>
        <taxon>Rhodoreae</taxon>
        <taxon>Rhododendron</taxon>
    </lineage>
</organism>
<sequence>MARLPDEASKAIVPHAEAVTPISSVPSGNTRKRKAKAIMDTKVETRAKALKTISRQKTFNSSSSTEKPKKKKGTKIVDAFEEESSSKSSQIHKSSFSVGETVDTELAIDQFEFGDTSVSDPLDQPDMQDNPLFQENPLLQDDYSLMQSYEGTDLHQQEEARNDVDTTRLMDTTILEGCHVTPSTLNEKTAIKGPLEGLIHVEGIHTIPNQDEDVASSPTGNQVAQTALEPVINTPIPLAIAVNPAVEASLRSVNKVGTKPIGIENSVQAKSLSDSLDHLMEEIKSISQAF</sequence>
<name>A0ACC0Q4T8_RHOML</name>
<dbReference type="EMBL" id="CM046388">
    <property type="protein sequence ID" value="KAI8572831.1"/>
    <property type="molecule type" value="Genomic_DNA"/>
</dbReference>
<proteinExistence type="predicted"/>
<dbReference type="Proteomes" id="UP001062846">
    <property type="component" value="Chromosome 1"/>
</dbReference>
<keyword evidence="2" id="KW-1185">Reference proteome</keyword>
<gene>
    <name evidence="1" type="ORF">RHMOL_Rhmol01G0230900</name>
</gene>
<protein>
    <submittedName>
        <fullName evidence="1">Uncharacterized protein</fullName>
    </submittedName>
</protein>
<evidence type="ECO:0000313" key="2">
    <source>
        <dbReference type="Proteomes" id="UP001062846"/>
    </source>
</evidence>
<reference evidence="1" key="1">
    <citation type="submission" date="2022-02" db="EMBL/GenBank/DDBJ databases">
        <title>Plant Genome Project.</title>
        <authorList>
            <person name="Zhang R.-G."/>
        </authorList>
    </citation>
    <scope>NUCLEOTIDE SEQUENCE</scope>
    <source>
        <strain evidence="1">AT1</strain>
    </source>
</reference>
<evidence type="ECO:0000313" key="1">
    <source>
        <dbReference type="EMBL" id="KAI8572831.1"/>
    </source>
</evidence>